<accession>A0A0N1HZR4</accession>
<organism evidence="2 3">
    <name type="scientific">Leptomonas seymouri</name>
    <dbReference type="NCBI Taxonomy" id="5684"/>
    <lineage>
        <taxon>Eukaryota</taxon>
        <taxon>Discoba</taxon>
        <taxon>Euglenozoa</taxon>
        <taxon>Kinetoplastea</taxon>
        <taxon>Metakinetoplastina</taxon>
        <taxon>Trypanosomatida</taxon>
        <taxon>Trypanosomatidae</taxon>
        <taxon>Leishmaniinae</taxon>
        <taxon>Leptomonas</taxon>
    </lineage>
</organism>
<feature type="transmembrane region" description="Helical" evidence="1">
    <location>
        <begin position="135"/>
        <end position="152"/>
    </location>
</feature>
<keyword evidence="1" id="KW-1133">Transmembrane helix</keyword>
<feature type="transmembrane region" description="Helical" evidence="1">
    <location>
        <begin position="100"/>
        <end position="123"/>
    </location>
</feature>
<reference evidence="2 3" key="1">
    <citation type="journal article" date="2015" name="PLoS Pathog.">
        <title>Leptomonas seymouri: Adaptations to the Dixenous Life Cycle Analyzed by Genome Sequencing, Transcriptome Profiling and Co-infection with Leishmania donovani.</title>
        <authorList>
            <person name="Kraeva N."/>
            <person name="Butenko A."/>
            <person name="Hlavacova J."/>
            <person name="Kostygov A."/>
            <person name="Myskova J."/>
            <person name="Grybchuk D."/>
            <person name="Lestinova T."/>
            <person name="Votypka J."/>
            <person name="Volf P."/>
            <person name="Opperdoes F."/>
            <person name="Flegontov P."/>
            <person name="Lukes J."/>
            <person name="Yurchenko V."/>
        </authorList>
    </citation>
    <scope>NUCLEOTIDE SEQUENCE [LARGE SCALE GENOMIC DNA]</scope>
    <source>
        <strain evidence="2 3">ATCC 30220</strain>
    </source>
</reference>
<feature type="transmembrane region" description="Helical" evidence="1">
    <location>
        <begin position="159"/>
        <end position="179"/>
    </location>
</feature>
<dbReference type="OMA" id="NMGIILN"/>
<dbReference type="EMBL" id="LJSK01000079">
    <property type="protein sequence ID" value="KPI87632.1"/>
    <property type="molecule type" value="Genomic_DNA"/>
</dbReference>
<protein>
    <submittedName>
        <fullName evidence="2">Uncharacterized protein</fullName>
    </submittedName>
</protein>
<dbReference type="VEuPathDB" id="TriTrypDB:Lsey_0079_0180"/>
<dbReference type="AlphaFoldDB" id="A0A0N1HZR4"/>
<evidence type="ECO:0000256" key="1">
    <source>
        <dbReference type="SAM" id="Phobius"/>
    </source>
</evidence>
<sequence>MGVLLNFSVYGLMIIPLAALVKGHRITISSLVKLSLVMATVQLAQSAIATAAPPDMAVAQVFVHGALLPLITVAFCNLVLTDAKALKVMRLHHCGNDDDAGATVATLWCLVNTILFRWFPWYYTMASRGFEPDNLLAGVEAFLTLLTTLAMCRSFASGTAVATVAAVCVHVVGAVVGAVTGLPTAGMALTAALECGAAKFVSPAPRLDKRGD</sequence>
<proteinExistence type="predicted"/>
<keyword evidence="1" id="KW-0472">Membrane</keyword>
<gene>
    <name evidence="2" type="ORF">ABL78_3289</name>
</gene>
<dbReference type="OrthoDB" id="266425at2759"/>
<evidence type="ECO:0000313" key="2">
    <source>
        <dbReference type="EMBL" id="KPI87632.1"/>
    </source>
</evidence>
<feature type="transmembrane region" description="Helical" evidence="1">
    <location>
        <begin position="58"/>
        <end position="80"/>
    </location>
</feature>
<evidence type="ECO:0000313" key="3">
    <source>
        <dbReference type="Proteomes" id="UP000038009"/>
    </source>
</evidence>
<comment type="caution">
    <text evidence="2">The sequence shown here is derived from an EMBL/GenBank/DDBJ whole genome shotgun (WGS) entry which is preliminary data.</text>
</comment>
<feature type="transmembrane region" description="Helical" evidence="1">
    <location>
        <begin position="6"/>
        <end position="22"/>
    </location>
</feature>
<keyword evidence="1" id="KW-0812">Transmembrane</keyword>
<feature type="transmembrane region" description="Helical" evidence="1">
    <location>
        <begin position="34"/>
        <end position="52"/>
    </location>
</feature>
<dbReference type="Proteomes" id="UP000038009">
    <property type="component" value="Unassembled WGS sequence"/>
</dbReference>
<keyword evidence="3" id="KW-1185">Reference proteome</keyword>
<name>A0A0N1HZR4_LEPSE</name>